<gene>
    <name evidence="1" type="ORF">JHL16_02970</name>
</gene>
<accession>A0ACC5QY27</accession>
<keyword evidence="2" id="KW-1185">Reference proteome</keyword>
<reference evidence="1" key="1">
    <citation type="submission" date="2021-01" db="EMBL/GenBank/DDBJ databases">
        <authorList>
            <person name="Sun Q."/>
        </authorList>
    </citation>
    <scope>NUCLEOTIDE SEQUENCE</scope>
    <source>
        <strain evidence="1">YIM B02566</strain>
    </source>
</reference>
<evidence type="ECO:0000313" key="2">
    <source>
        <dbReference type="Proteomes" id="UP000616151"/>
    </source>
</evidence>
<organism evidence="1 2">
    <name type="scientific">Taklimakanibacter albus</name>
    <dbReference type="NCBI Taxonomy" id="2800327"/>
    <lineage>
        <taxon>Bacteria</taxon>
        <taxon>Pseudomonadati</taxon>
        <taxon>Pseudomonadota</taxon>
        <taxon>Alphaproteobacteria</taxon>
        <taxon>Hyphomicrobiales</taxon>
        <taxon>Aestuariivirgaceae</taxon>
        <taxon>Taklimakanibacter</taxon>
    </lineage>
</organism>
<comment type="caution">
    <text evidence="1">The sequence shown here is derived from an EMBL/GenBank/DDBJ whole genome shotgun (WGS) entry which is preliminary data.</text>
</comment>
<name>A0ACC5QY27_9HYPH</name>
<dbReference type="EMBL" id="JAENHL010000004">
    <property type="protein sequence ID" value="MBK1865301.1"/>
    <property type="molecule type" value="Genomic_DNA"/>
</dbReference>
<protein>
    <submittedName>
        <fullName evidence="1">FAD-binding oxidoreductase</fullName>
    </submittedName>
</protein>
<dbReference type="Proteomes" id="UP000616151">
    <property type="component" value="Unassembled WGS sequence"/>
</dbReference>
<sequence>MTLKSAETWYEATAPARDAAPPPRGVIAADVCVIGGGLAGLTTAMEVQRRGRIAVLLEAKRIAWGASGRNGGFVGNGFALGVEDIIEKVGLKNAQALYRLSAHGTEYVRREVTRLDQTLRMSDGVIVAQRVNDPSGSRRYVEMMLRDFSEGLELLSTEQTRMLLKTERYFQGIKNPHSFLIHPLRYAQALADDARHRGVLIHENTPALDVRKEKRNFIVRTAQAEIHAPHVVHCVSSLDRRINRTIGRAILPIATYVAVTEPLDQDAIRTRCGVGDMRRAGDYYRLISDKRILWGGRITTRVSEPARLAQMLKRDMLSVYPQLGDPKIDYAWSGLMGYALHKMPLIGRTADGQWFATAFGGHGLNTTAMAGILMARAIADGDDEYRRFAAFAPKWVGGPFGRIGVQASYWHMQLRDVLDERADRKKRE</sequence>
<evidence type="ECO:0000313" key="1">
    <source>
        <dbReference type="EMBL" id="MBK1865301.1"/>
    </source>
</evidence>
<proteinExistence type="predicted"/>